<organism evidence="1">
    <name type="scientific">uncultured Caudovirales phage</name>
    <dbReference type="NCBI Taxonomy" id="2100421"/>
    <lineage>
        <taxon>Viruses</taxon>
        <taxon>Duplodnaviria</taxon>
        <taxon>Heunggongvirae</taxon>
        <taxon>Uroviricota</taxon>
        <taxon>Caudoviricetes</taxon>
        <taxon>Peduoviridae</taxon>
        <taxon>Maltschvirus</taxon>
        <taxon>Maltschvirus maltsch</taxon>
    </lineage>
</organism>
<name>A0A6J5S6J5_9CAUD</name>
<keyword evidence="1" id="KW-0238">DNA-binding</keyword>
<reference evidence="1" key="1">
    <citation type="submission" date="2020-05" db="EMBL/GenBank/DDBJ databases">
        <authorList>
            <person name="Chiriac C."/>
            <person name="Salcher M."/>
            <person name="Ghai R."/>
            <person name="Kavagutti S V."/>
        </authorList>
    </citation>
    <scope>NUCLEOTIDE SEQUENCE</scope>
</reference>
<gene>
    <name evidence="1" type="ORF">UFOVP1393_28</name>
</gene>
<dbReference type="EMBL" id="LR797338">
    <property type="protein sequence ID" value="CAB4204150.1"/>
    <property type="molecule type" value="Genomic_DNA"/>
</dbReference>
<proteinExistence type="predicted"/>
<protein>
    <submittedName>
        <fullName evidence="1">Transcription factor CEP-1, DNA-binding domain containing protein</fullName>
    </submittedName>
</protein>
<evidence type="ECO:0000313" key="1">
    <source>
        <dbReference type="EMBL" id="CAB4204150.1"/>
    </source>
</evidence>
<sequence>MIINKNYIQGILDATFEVYEIENGRIERDKDLRFTLIEKSNYIEVKFTCKIELSSKWKVDHSYHENSINIYEADTLSGFISDIQSELSEIHSKTINYI</sequence>
<dbReference type="GO" id="GO:0003677">
    <property type="term" value="F:DNA binding"/>
    <property type="evidence" value="ECO:0007669"/>
    <property type="project" value="UniProtKB-KW"/>
</dbReference>
<accession>A0A6J5S6J5</accession>